<dbReference type="GO" id="GO:0005730">
    <property type="term" value="C:nucleolus"/>
    <property type="evidence" value="ECO:0007669"/>
    <property type="project" value="TreeGrafter"/>
</dbReference>
<reference evidence="1" key="2">
    <citation type="submission" date="2025-08" db="UniProtKB">
        <authorList>
            <consortium name="Ensembl"/>
        </authorList>
    </citation>
    <scope>IDENTIFICATION</scope>
</reference>
<evidence type="ECO:0000313" key="1">
    <source>
        <dbReference type="Ensembl" id="ENSSSUP00005003905.1"/>
    </source>
</evidence>
<dbReference type="GO" id="GO:0042254">
    <property type="term" value="P:ribosome biogenesis"/>
    <property type="evidence" value="ECO:0007669"/>
    <property type="project" value="InterPro"/>
</dbReference>
<keyword evidence="2" id="KW-1185">Reference proteome</keyword>
<dbReference type="PANTHER" id="PTHR35544">
    <property type="entry name" value="RIBOSOMAL BIOGENESIS FACTOR"/>
    <property type="match status" value="1"/>
</dbReference>
<evidence type="ECO:0000313" key="2">
    <source>
        <dbReference type="Proteomes" id="UP000472268"/>
    </source>
</evidence>
<dbReference type="PANTHER" id="PTHR35544:SF3">
    <property type="entry name" value="RIBOSOMAL BIOGENESIS FACTOR"/>
    <property type="match status" value="1"/>
</dbReference>
<organism evidence="1 2">
    <name type="scientific">Suricata suricatta</name>
    <name type="common">Meerkat</name>
    <dbReference type="NCBI Taxonomy" id="37032"/>
    <lineage>
        <taxon>Eukaryota</taxon>
        <taxon>Metazoa</taxon>
        <taxon>Chordata</taxon>
        <taxon>Craniata</taxon>
        <taxon>Vertebrata</taxon>
        <taxon>Euteleostomi</taxon>
        <taxon>Mammalia</taxon>
        <taxon>Eutheria</taxon>
        <taxon>Laurasiatheria</taxon>
        <taxon>Carnivora</taxon>
        <taxon>Feliformia</taxon>
        <taxon>Herpestidae</taxon>
        <taxon>Suricata</taxon>
    </lineage>
</organism>
<protein>
    <submittedName>
        <fullName evidence="1">Uncharacterized protein</fullName>
    </submittedName>
</protein>
<dbReference type="AlphaFoldDB" id="A0A673T330"/>
<accession>A0A673T330</accession>
<dbReference type="Ensembl" id="ENSSSUT00005004518.1">
    <property type="protein sequence ID" value="ENSSSUP00005003905.1"/>
    <property type="gene ID" value="ENSSSUG00005002562.1"/>
</dbReference>
<name>A0A673T330_SURSU</name>
<sequence length="63" mass="6989">MASSKLRGQTSRNGFHMANMQKKLACFSKGLPLEPLQKLLAAQQCHQIKPINVDEAPRSKAQL</sequence>
<reference evidence="1 2" key="1">
    <citation type="submission" date="2019-05" db="EMBL/GenBank/DDBJ databases">
        <title>A Chromosome-scale Meerkat (S. suricatta) Genome Assembly.</title>
        <authorList>
            <person name="Dudchenko O."/>
            <person name="Lieberman Aiden E."/>
            <person name="Tung J."/>
            <person name="Barreiro L.B."/>
            <person name="Clutton-Brock T.H."/>
        </authorList>
    </citation>
    <scope>NUCLEOTIDE SEQUENCE [LARGE SCALE GENOMIC DNA]</scope>
</reference>
<dbReference type="InterPro" id="IPR031389">
    <property type="entry name" value="RBIS"/>
</dbReference>
<dbReference type="Proteomes" id="UP000472268">
    <property type="component" value="Chromosome 4"/>
</dbReference>
<proteinExistence type="predicted"/>
<reference evidence="1" key="3">
    <citation type="submission" date="2025-09" db="UniProtKB">
        <authorList>
            <consortium name="Ensembl"/>
        </authorList>
    </citation>
    <scope>IDENTIFICATION</scope>
</reference>